<protein>
    <submittedName>
        <fullName evidence="1">Uncharacterized protein</fullName>
    </submittedName>
</protein>
<dbReference type="AlphaFoldDB" id="A0ABC9HGA3"/>
<comment type="caution">
    <text evidence="1">The sequence shown here is derived from an EMBL/GenBank/DDBJ whole genome shotgun (WGS) entry which is preliminary data.</text>
</comment>
<sequence>MQDAAKSHTIFANHSDSEFRFHVRIEHWKTNKRAWTTRREVIGFGIYSAYPKVRNHGGGHVIRNVCGFEQGQFP</sequence>
<gene>
    <name evidence="1" type="ORF">FHB240107_LOCUS8610</name>
</gene>
<reference evidence="1 2" key="1">
    <citation type="submission" date="2024-08" db="EMBL/GenBank/DDBJ databases">
        <authorList>
            <person name="Paterson S."/>
        </authorList>
    </citation>
    <scope>NUCLEOTIDE SEQUENCE [LARGE SCALE GENOMIC DNA]</scope>
</reference>
<dbReference type="Proteomes" id="UP001189180">
    <property type="component" value="Unassembled WGS sequence"/>
</dbReference>
<evidence type="ECO:0000313" key="1">
    <source>
        <dbReference type="EMBL" id="CAM0512473.1"/>
    </source>
</evidence>
<organism evidence="1 2">
    <name type="scientific">Fasciola hepatica</name>
    <name type="common">Liver fluke</name>
    <dbReference type="NCBI Taxonomy" id="6192"/>
    <lineage>
        <taxon>Eukaryota</taxon>
        <taxon>Metazoa</taxon>
        <taxon>Spiralia</taxon>
        <taxon>Lophotrochozoa</taxon>
        <taxon>Platyhelminthes</taxon>
        <taxon>Trematoda</taxon>
        <taxon>Digenea</taxon>
        <taxon>Plagiorchiida</taxon>
        <taxon>Echinostomata</taxon>
        <taxon>Echinostomatoidea</taxon>
        <taxon>Fasciolidae</taxon>
        <taxon>Fasciola</taxon>
    </lineage>
</organism>
<accession>A0ABC9HGA3</accession>
<name>A0ABC9HGA3_FASHE</name>
<proteinExistence type="predicted"/>
<evidence type="ECO:0000313" key="2">
    <source>
        <dbReference type="Proteomes" id="UP001189180"/>
    </source>
</evidence>
<keyword evidence="2" id="KW-1185">Reference proteome</keyword>
<dbReference type="EMBL" id="CANUEZ050000214">
    <property type="protein sequence ID" value="CAM0512473.1"/>
    <property type="molecule type" value="Genomic_DNA"/>
</dbReference>